<comment type="caution">
    <text evidence="16">The sequence shown here is derived from an EMBL/GenBank/DDBJ whole genome shotgun (WGS) entry which is preliminary data.</text>
</comment>
<dbReference type="EMBL" id="PJKA01000007">
    <property type="protein sequence ID" value="PNC18603.1"/>
    <property type="molecule type" value="Genomic_DNA"/>
</dbReference>
<dbReference type="SUPFAM" id="SSF47384">
    <property type="entry name" value="Homodimeric domain of signal transducing histidine kinase"/>
    <property type="match status" value="1"/>
</dbReference>
<dbReference type="InterPro" id="IPR027417">
    <property type="entry name" value="P-loop_NTPase"/>
</dbReference>
<dbReference type="GO" id="GO:0005737">
    <property type="term" value="C:cytoplasm"/>
    <property type="evidence" value="ECO:0007669"/>
    <property type="project" value="UniProtKB-ARBA"/>
</dbReference>
<reference evidence="16 17" key="1">
    <citation type="journal article" date="2017" name="BMC Genomics">
        <title>Genome sequencing of 39 Akkermansia muciniphila isolates reveals its population structure, genomic and functional diverisity, and global distribution in mammalian gut microbiotas.</title>
        <authorList>
            <person name="Guo X."/>
            <person name="Li S."/>
            <person name="Zhang J."/>
            <person name="Wu F."/>
            <person name="Li X."/>
            <person name="Wu D."/>
            <person name="Zhang M."/>
            <person name="Ou Z."/>
            <person name="Jie Z."/>
            <person name="Yan Q."/>
            <person name="Li P."/>
            <person name="Yi J."/>
            <person name="Peng Y."/>
        </authorList>
    </citation>
    <scope>NUCLEOTIDE SEQUENCE [LARGE SCALE GENOMIC DNA]</scope>
    <source>
        <strain evidence="16 17">GP24</strain>
    </source>
</reference>
<evidence type="ECO:0000256" key="12">
    <source>
        <dbReference type="ARBA" id="ARBA00023136"/>
    </source>
</evidence>
<evidence type="ECO:0000313" key="17">
    <source>
        <dbReference type="Proteomes" id="UP000236000"/>
    </source>
</evidence>
<dbReference type="SUPFAM" id="SSF52402">
    <property type="entry name" value="Adenine nucleotide alpha hydrolases-like"/>
    <property type="match status" value="1"/>
</dbReference>
<dbReference type="Pfam" id="PF13493">
    <property type="entry name" value="DUF4118"/>
    <property type="match status" value="1"/>
</dbReference>
<dbReference type="SMART" id="SM00387">
    <property type="entry name" value="HATPase_c"/>
    <property type="match status" value="1"/>
</dbReference>
<dbReference type="InterPro" id="IPR036097">
    <property type="entry name" value="HisK_dim/P_sf"/>
</dbReference>
<dbReference type="SMART" id="SM00388">
    <property type="entry name" value="HisKA"/>
    <property type="match status" value="1"/>
</dbReference>
<protein>
    <recommendedName>
        <fullName evidence="3">histidine kinase</fullName>
        <ecNumber evidence="3">2.7.13.3</ecNumber>
    </recommendedName>
</protein>
<evidence type="ECO:0000256" key="6">
    <source>
        <dbReference type="ARBA" id="ARBA00022692"/>
    </source>
</evidence>
<dbReference type="SUPFAM" id="SSF55781">
    <property type="entry name" value="GAF domain-like"/>
    <property type="match status" value="1"/>
</dbReference>
<sequence length="915" mass="101631">MLRERGSTKMNPFKRRRSSGPPFSMFSEAHPDSQRADRILASIRREEARSGRGLLKIFFGMAPGVGKTYAMLEAAIQAADKGVEVVIGVAESHGREDTMRLIGRLPRLPMKKVAYRGVEMEEFDLEEALRLKPRLILVDELAHTNVPGLRHKKRYQDVEELLAAGIDVYTTLNVQHLESRADTVQDITAAPVQETVPDSVLAEADCIQLVDIAPDQLRARLREGKVYGAPQASTALDHFFRESNLTALRELALRIMAEKVDHELTEVRTISGDRSIWRSGERLMVAVGPSPFSARLVRWTRRMAYALNAPWIALSVDTGVPLSPEQQQRLDANLELARRLGAEVVVMPGSDLAETLLRMAFLRNVSQIVVGKPQESYLWGLLRPISLVDKLVKGSGQIDIYVVPAAPGTGRSRWKSWHRERERNGRDYWLAAGVTAAVTVLGLLMAEFTGYFAPGFLYLAGVVGLGFFIRSRWAVLMAAALSALLWNLLFIPPVLTFKIERLEDALMCVFFFLVALSTGRLTSRLRVREQEEREREKKTNALFLYSRAIASAADVPSLVSVAVAQMSQIMGVRMAAMVPVPVSPGLKLCETGEAYPMDEKEWGVASWCFKHRQAAGRFTDTLPVAEGFYFPMMSGERCMGVLGVKVEDGERLTVGQRDLLESMGAQLALALEREEWRAERAQRRLMEESEKLHRSLLDSVSHEFKTPLAVIEGGCEKLAGRAAAAEEREEFTEIMAAARRLRRLVKNLLDVTRLESGALRPRLDWCDLGDVVECALAATREARRNHPVSVSLPPDYPLVKADFSLMEQVLVNLLLNACVHTPAGTPMTLKGGADPVRGQVWLDVHDLGPGIPPELAESIFERFRTTRPGGLGLGLPIVRGFMEAQRGTVTLVPVPAGTCFRLVLPLVEHDHVPEE</sequence>
<dbReference type="InterPro" id="IPR029016">
    <property type="entry name" value="GAF-like_dom_sf"/>
</dbReference>
<dbReference type="GO" id="GO:0005886">
    <property type="term" value="C:plasma membrane"/>
    <property type="evidence" value="ECO:0007669"/>
    <property type="project" value="TreeGrafter"/>
</dbReference>
<evidence type="ECO:0000256" key="4">
    <source>
        <dbReference type="ARBA" id="ARBA00022553"/>
    </source>
</evidence>
<feature type="transmembrane region" description="Helical" evidence="14">
    <location>
        <begin position="474"/>
        <end position="492"/>
    </location>
</feature>
<comment type="subcellular location">
    <subcellularLocation>
        <location evidence="2">Membrane</location>
        <topology evidence="2">Multi-pass membrane protein</topology>
    </subcellularLocation>
</comment>
<evidence type="ECO:0000256" key="11">
    <source>
        <dbReference type="ARBA" id="ARBA00023012"/>
    </source>
</evidence>
<dbReference type="InterPro" id="IPR014729">
    <property type="entry name" value="Rossmann-like_a/b/a_fold"/>
</dbReference>
<evidence type="ECO:0000259" key="15">
    <source>
        <dbReference type="PROSITE" id="PS50109"/>
    </source>
</evidence>
<name>A0A2N8HEQ9_9BACT</name>
<dbReference type="FunFam" id="3.40.50.300:FF:000483">
    <property type="entry name" value="Sensor histidine kinase KdpD"/>
    <property type="match status" value="1"/>
</dbReference>
<dbReference type="InterPro" id="IPR003594">
    <property type="entry name" value="HATPase_dom"/>
</dbReference>
<evidence type="ECO:0000256" key="14">
    <source>
        <dbReference type="SAM" id="Phobius"/>
    </source>
</evidence>
<evidence type="ECO:0000256" key="10">
    <source>
        <dbReference type="ARBA" id="ARBA00022989"/>
    </source>
</evidence>
<keyword evidence="7" id="KW-0547">Nucleotide-binding</keyword>
<keyword evidence="6 14" id="KW-0812">Transmembrane</keyword>
<keyword evidence="5" id="KW-0808">Transferase</keyword>
<comment type="catalytic activity">
    <reaction evidence="1">
        <text>ATP + protein L-histidine = ADP + protein N-phospho-L-histidine.</text>
        <dbReference type="EC" id="2.7.13.3"/>
    </reaction>
</comment>
<evidence type="ECO:0000256" key="1">
    <source>
        <dbReference type="ARBA" id="ARBA00000085"/>
    </source>
</evidence>
<dbReference type="CDD" id="cd00082">
    <property type="entry name" value="HisKA"/>
    <property type="match status" value="1"/>
</dbReference>
<dbReference type="GO" id="GO:0005524">
    <property type="term" value="F:ATP binding"/>
    <property type="evidence" value="ECO:0007669"/>
    <property type="project" value="UniProtKB-KW"/>
</dbReference>
<proteinExistence type="predicted"/>
<dbReference type="InterPro" id="IPR003852">
    <property type="entry name" value="Sig_transdc_His_kinase_KdpD_N"/>
</dbReference>
<dbReference type="Gene3D" id="1.20.120.620">
    <property type="entry name" value="Backbone structure of the membrane domain of e. Coli histidine kinase receptor kdpd"/>
    <property type="match status" value="1"/>
</dbReference>
<keyword evidence="4" id="KW-0597">Phosphoprotein</keyword>
<dbReference type="GO" id="GO:0000155">
    <property type="term" value="F:phosphorelay sensor kinase activity"/>
    <property type="evidence" value="ECO:0007669"/>
    <property type="project" value="InterPro"/>
</dbReference>
<dbReference type="Gene3D" id="3.30.565.10">
    <property type="entry name" value="Histidine kinase-like ATPase, C-terminal domain"/>
    <property type="match status" value="1"/>
</dbReference>
<keyword evidence="11" id="KW-0902">Two-component regulatory system</keyword>
<accession>A0A2N8HEQ9</accession>
<evidence type="ECO:0000256" key="5">
    <source>
        <dbReference type="ARBA" id="ARBA00022679"/>
    </source>
</evidence>
<dbReference type="SUPFAM" id="SSF55874">
    <property type="entry name" value="ATPase domain of HSP90 chaperone/DNA topoisomerase II/histidine kinase"/>
    <property type="match status" value="1"/>
</dbReference>
<dbReference type="AlphaFoldDB" id="A0A2N8HEQ9"/>
<dbReference type="PROSITE" id="PS50109">
    <property type="entry name" value="HIS_KIN"/>
    <property type="match status" value="1"/>
</dbReference>
<dbReference type="InterPro" id="IPR005467">
    <property type="entry name" value="His_kinase_dom"/>
</dbReference>
<evidence type="ECO:0000256" key="9">
    <source>
        <dbReference type="ARBA" id="ARBA00022840"/>
    </source>
</evidence>
<dbReference type="InterPro" id="IPR025201">
    <property type="entry name" value="KdpD_TM"/>
</dbReference>
<dbReference type="InterPro" id="IPR052023">
    <property type="entry name" value="Histidine_kinase_KdpD"/>
</dbReference>
<gene>
    <name evidence="16" type="ORF">CXU22_04660</name>
</gene>
<dbReference type="InterPro" id="IPR004358">
    <property type="entry name" value="Sig_transdc_His_kin-like_C"/>
</dbReference>
<evidence type="ECO:0000256" key="2">
    <source>
        <dbReference type="ARBA" id="ARBA00004141"/>
    </source>
</evidence>
<dbReference type="PRINTS" id="PR00344">
    <property type="entry name" value="BCTRLSENSOR"/>
</dbReference>
<evidence type="ECO:0000256" key="13">
    <source>
        <dbReference type="SAM" id="MobiDB-lite"/>
    </source>
</evidence>
<feature type="transmembrane region" description="Helical" evidence="14">
    <location>
        <begin position="542"/>
        <end position="564"/>
    </location>
</feature>
<dbReference type="InterPro" id="IPR038318">
    <property type="entry name" value="KdpD_sf"/>
</dbReference>
<feature type="domain" description="Histidine kinase" evidence="15">
    <location>
        <begin position="699"/>
        <end position="908"/>
    </location>
</feature>
<evidence type="ECO:0000256" key="7">
    <source>
        <dbReference type="ARBA" id="ARBA00022741"/>
    </source>
</evidence>
<dbReference type="Gene3D" id="3.40.50.300">
    <property type="entry name" value="P-loop containing nucleotide triphosphate hydrolases"/>
    <property type="match status" value="1"/>
</dbReference>
<dbReference type="Gene3D" id="3.40.50.620">
    <property type="entry name" value="HUPs"/>
    <property type="match status" value="1"/>
</dbReference>
<evidence type="ECO:0000313" key="16">
    <source>
        <dbReference type="EMBL" id="PNC18603.1"/>
    </source>
</evidence>
<dbReference type="CDD" id="cd00075">
    <property type="entry name" value="HATPase"/>
    <property type="match status" value="1"/>
</dbReference>
<evidence type="ECO:0000256" key="3">
    <source>
        <dbReference type="ARBA" id="ARBA00012438"/>
    </source>
</evidence>
<dbReference type="SUPFAM" id="SSF52540">
    <property type="entry name" value="P-loop containing nucleoside triphosphate hydrolases"/>
    <property type="match status" value="1"/>
</dbReference>
<feature type="transmembrane region" description="Helical" evidence="14">
    <location>
        <begin position="428"/>
        <end position="445"/>
    </location>
</feature>
<keyword evidence="9" id="KW-0067">ATP-binding</keyword>
<dbReference type="PANTHER" id="PTHR45569:SF1">
    <property type="entry name" value="SENSOR PROTEIN KDPD"/>
    <property type="match status" value="1"/>
</dbReference>
<dbReference type="CDD" id="cd01987">
    <property type="entry name" value="USP_KdpD-like"/>
    <property type="match status" value="1"/>
</dbReference>
<feature type="transmembrane region" description="Helical" evidence="14">
    <location>
        <begin position="504"/>
        <end position="521"/>
    </location>
</feature>
<dbReference type="Gene3D" id="3.30.450.40">
    <property type="match status" value="1"/>
</dbReference>
<dbReference type="Pfam" id="PF02702">
    <property type="entry name" value="KdpD"/>
    <property type="match status" value="1"/>
</dbReference>
<dbReference type="EC" id="2.7.13.3" evidence="3"/>
<feature type="transmembrane region" description="Helical" evidence="14">
    <location>
        <begin position="451"/>
        <end position="469"/>
    </location>
</feature>
<keyword evidence="8 16" id="KW-0418">Kinase</keyword>
<dbReference type="Pfam" id="PF02518">
    <property type="entry name" value="HATPase_c"/>
    <property type="match status" value="1"/>
</dbReference>
<dbReference type="Proteomes" id="UP000236000">
    <property type="component" value="Unassembled WGS sequence"/>
</dbReference>
<keyword evidence="12 14" id="KW-0472">Membrane</keyword>
<dbReference type="Pfam" id="PF00512">
    <property type="entry name" value="HisKA"/>
    <property type="match status" value="1"/>
</dbReference>
<organism evidence="16 17">
    <name type="scientific">Akkermansia muciniphila</name>
    <dbReference type="NCBI Taxonomy" id="239935"/>
    <lineage>
        <taxon>Bacteria</taxon>
        <taxon>Pseudomonadati</taxon>
        <taxon>Verrucomicrobiota</taxon>
        <taxon>Verrucomicrobiia</taxon>
        <taxon>Verrucomicrobiales</taxon>
        <taxon>Akkermansiaceae</taxon>
        <taxon>Akkermansia</taxon>
    </lineage>
</organism>
<dbReference type="PANTHER" id="PTHR45569">
    <property type="entry name" value="SENSOR PROTEIN KDPD"/>
    <property type="match status" value="1"/>
</dbReference>
<evidence type="ECO:0000256" key="8">
    <source>
        <dbReference type="ARBA" id="ARBA00022777"/>
    </source>
</evidence>
<feature type="region of interest" description="Disordered" evidence="13">
    <location>
        <begin position="1"/>
        <end position="31"/>
    </location>
</feature>
<keyword evidence="10 14" id="KW-1133">Transmembrane helix</keyword>
<dbReference type="InterPro" id="IPR003661">
    <property type="entry name" value="HisK_dim/P_dom"/>
</dbReference>
<dbReference type="InterPro" id="IPR036890">
    <property type="entry name" value="HATPase_C_sf"/>
</dbReference>
<dbReference type="Gene3D" id="1.10.287.130">
    <property type="match status" value="1"/>
</dbReference>